<name>A0ABT8SVS5_9HYPH</name>
<dbReference type="Proteomes" id="UP001169006">
    <property type="component" value="Unassembled WGS sequence"/>
</dbReference>
<gene>
    <name evidence="1" type="ORF">Q2T52_09815</name>
</gene>
<reference evidence="1" key="2">
    <citation type="submission" date="2023-07" db="EMBL/GenBank/DDBJ databases">
        <authorList>
            <person name="Sun H."/>
        </authorList>
    </citation>
    <scope>NUCLEOTIDE SEQUENCE</scope>
    <source>
        <strain evidence="1">05753</strain>
    </source>
</reference>
<protein>
    <recommendedName>
        <fullName evidence="3">Phage protein</fullName>
    </recommendedName>
</protein>
<sequence>MTTNQNSAPKLTLAQMVVRAIHELGDTPDPALSDTLMVKVGDLEAIVDNRLEHWLLTVYDFWPKKQKPGCCPICDEPFKSDDLCATDISEGTCHAACLEGSSIVDLDAGEDMPDDKIDTYPYSEVMEPTSSQSWIRWQGGEMPVPEGTAVEVILRYGKQAQAQAGSGYATRWSYDSRHGDHDDIVFYRLTNPTPSSQMTVDRVSIAETIYSAYGYEPSDKSVLAGGTPYHEWAKALRAADAVIAACHSPQTHVLPSANEIDDLIEHLLDAQQDINLSANETMSQPLCDASALIDEVEKMLRRVRVLSTAPEPQEQMTADRVSIAETIYSAYGYEPSAKTLLSDGTPYHEWAKALRAADAVIAACHSPQTHLEGEQYD</sequence>
<evidence type="ECO:0000313" key="2">
    <source>
        <dbReference type="Proteomes" id="UP001169006"/>
    </source>
</evidence>
<evidence type="ECO:0008006" key="3">
    <source>
        <dbReference type="Google" id="ProtNLM"/>
    </source>
</evidence>
<keyword evidence="2" id="KW-1185">Reference proteome</keyword>
<comment type="caution">
    <text evidence="1">The sequence shown here is derived from an EMBL/GenBank/DDBJ whole genome shotgun (WGS) entry which is preliminary data.</text>
</comment>
<evidence type="ECO:0000313" key="1">
    <source>
        <dbReference type="EMBL" id="MDO1582395.1"/>
    </source>
</evidence>
<accession>A0ABT8SVS5</accession>
<organism evidence="1 2">
    <name type="scientific">Rhizobium oryzicola</name>
    <dbReference type="NCBI Taxonomy" id="1232668"/>
    <lineage>
        <taxon>Bacteria</taxon>
        <taxon>Pseudomonadati</taxon>
        <taxon>Pseudomonadota</taxon>
        <taxon>Alphaproteobacteria</taxon>
        <taxon>Hyphomicrobiales</taxon>
        <taxon>Rhizobiaceae</taxon>
        <taxon>Rhizobium/Agrobacterium group</taxon>
        <taxon>Rhizobium</taxon>
    </lineage>
</organism>
<dbReference type="EMBL" id="JAUKWQ010000002">
    <property type="protein sequence ID" value="MDO1582395.1"/>
    <property type="molecule type" value="Genomic_DNA"/>
</dbReference>
<reference evidence="1" key="1">
    <citation type="journal article" date="2015" name="Int. J. Syst. Evol. Microbiol.">
        <title>Rhizobium oryzicola sp. nov., potential plant-growth-promoting endophytic bacteria isolated from rice roots.</title>
        <authorList>
            <person name="Zhang X.X."/>
            <person name="Gao J.S."/>
            <person name="Cao Y.H."/>
            <person name="Sheirdil R.A."/>
            <person name="Wang X.C."/>
            <person name="Zhang L."/>
        </authorList>
    </citation>
    <scope>NUCLEOTIDE SEQUENCE</scope>
    <source>
        <strain evidence="1">05753</strain>
    </source>
</reference>
<dbReference type="RefSeq" id="WP_302076533.1">
    <property type="nucleotide sequence ID" value="NZ_JAUKWQ010000002.1"/>
</dbReference>
<proteinExistence type="predicted"/>